<dbReference type="NCBIfam" id="NF033537">
    <property type="entry name" value="lasso_biosyn_B2"/>
    <property type="match status" value="1"/>
</dbReference>
<dbReference type="Pfam" id="PF13471">
    <property type="entry name" value="Transglut_core3"/>
    <property type="match status" value="1"/>
</dbReference>
<name>A0A7V9W3I4_9GAMM</name>
<dbReference type="EMBL" id="JABFUB010000018">
    <property type="protein sequence ID" value="MCG6663230.1"/>
    <property type="molecule type" value="Genomic_DNA"/>
</dbReference>
<dbReference type="Proteomes" id="UP000814353">
    <property type="component" value="Unassembled WGS sequence"/>
</dbReference>
<proteinExistence type="predicted"/>
<accession>A0A7V9W3I4</accession>
<dbReference type="Proteomes" id="UP000518091">
    <property type="component" value="Unassembled WGS sequence"/>
</dbReference>
<evidence type="ECO:0000313" key="3">
    <source>
        <dbReference type="EMBL" id="MCG6663230.1"/>
    </source>
</evidence>
<gene>
    <name evidence="2" type="ORF">H1D44_15600</name>
    <name evidence="3" type="ORF">HOP48_16985</name>
</gene>
<dbReference type="InterPro" id="IPR032708">
    <property type="entry name" value="McjB_C"/>
</dbReference>
<keyword evidence="5" id="KW-1185">Reference proteome</keyword>
<feature type="domain" description="Microcin J25-processing protein McjB C-terminal" evidence="1">
    <location>
        <begin position="122"/>
        <end position="229"/>
    </location>
</feature>
<organism evidence="2 4">
    <name type="scientific">Billgrantia kenyensis</name>
    <dbReference type="NCBI Taxonomy" id="321266"/>
    <lineage>
        <taxon>Bacteria</taxon>
        <taxon>Pseudomonadati</taxon>
        <taxon>Pseudomonadota</taxon>
        <taxon>Gammaproteobacteria</taxon>
        <taxon>Oceanospirillales</taxon>
        <taxon>Halomonadaceae</taxon>
        <taxon>Billgrantia</taxon>
    </lineage>
</organism>
<evidence type="ECO:0000259" key="1">
    <source>
        <dbReference type="Pfam" id="PF13471"/>
    </source>
</evidence>
<evidence type="ECO:0000313" key="4">
    <source>
        <dbReference type="Proteomes" id="UP000518091"/>
    </source>
</evidence>
<protein>
    <submittedName>
        <fullName evidence="2">Lasso peptide biosynthesis B2 protein</fullName>
    </submittedName>
</protein>
<comment type="caution">
    <text evidence="2">The sequence shown here is derived from an EMBL/GenBank/DDBJ whole genome shotgun (WGS) entry which is preliminary data.</text>
</comment>
<reference evidence="2 4" key="2">
    <citation type="submission" date="2020-07" db="EMBL/GenBank/DDBJ databases">
        <title>Identification of Halomonas strains.</title>
        <authorList>
            <person name="Xiao Z."/>
            <person name="Shen J."/>
        </authorList>
    </citation>
    <scope>NUCLEOTIDE SEQUENCE [LARGE SCALE GENOMIC DNA]</scope>
    <source>
        <strain evidence="2 4">DSM 17331</strain>
    </source>
</reference>
<dbReference type="InterPro" id="IPR053521">
    <property type="entry name" value="McjB-like"/>
</dbReference>
<sequence>MAIYPTFSRYAHNVLLNGEFIILDERSDCYLILEAPASLELESALTEGGEQSESVRALLDMGILELSNQRQAVRRVTVREHGIGDYEWRFSRQFHQAVPDTGMCIRALKNLLWAKTLLTTQGFHNAMNSLRTLKATRANTTHLPTECSEQKRSCESAAAAIAVVALWLPYRVECLEYSMSLSRLLLSLGICPMFRIGVQRYDFLSHAWVEVGGQVLGDDPNLPKRMYPIVEI</sequence>
<evidence type="ECO:0000313" key="2">
    <source>
        <dbReference type="EMBL" id="MBA2780314.1"/>
    </source>
</evidence>
<dbReference type="AlphaFoldDB" id="A0A7V9W3I4"/>
<evidence type="ECO:0000313" key="5">
    <source>
        <dbReference type="Proteomes" id="UP000814353"/>
    </source>
</evidence>
<dbReference type="EMBL" id="JACEFT010000022">
    <property type="protein sequence ID" value="MBA2780314.1"/>
    <property type="molecule type" value="Genomic_DNA"/>
</dbReference>
<reference evidence="3 5" key="1">
    <citation type="submission" date="2020-05" db="EMBL/GenBank/DDBJ databases">
        <title>Comparative genomic analysis of denitrifying bacteria from Halomonas genus.</title>
        <authorList>
            <person name="Wang L."/>
            <person name="Shao Z."/>
        </authorList>
    </citation>
    <scope>NUCLEOTIDE SEQUENCE [LARGE SCALE GENOMIC DNA]</scope>
    <source>
        <strain evidence="3 5">DSM 17331</strain>
    </source>
</reference>